<feature type="repeat" description="PPR" evidence="2">
    <location>
        <begin position="56"/>
        <end position="90"/>
    </location>
</feature>
<organism evidence="3 4">
    <name type="scientific">Cajanus cajan</name>
    <name type="common">Pigeon pea</name>
    <name type="synonym">Cajanus indicus</name>
    <dbReference type="NCBI Taxonomy" id="3821"/>
    <lineage>
        <taxon>Eukaryota</taxon>
        <taxon>Viridiplantae</taxon>
        <taxon>Streptophyta</taxon>
        <taxon>Embryophyta</taxon>
        <taxon>Tracheophyta</taxon>
        <taxon>Spermatophyta</taxon>
        <taxon>Magnoliopsida</taxon>
        <taxon>eudicotyledons</taxon>
        <taxon>Gunneridae</taxon>
        <taxon>Pentapetalae</taxon>
        <taxon>rosids</taxon>
        <taxon>fabids</taxon>
        <taxon>Fabales</taxon>
        <taxon>Fabaceae</taxon>
        <taxon>Papilionoideae</taxon>
        <taxon>50 kb inversion clade</taxon>
        <taxon>NPAAA clade</taxon>
        <taxon>indigoferoid/millettioid clade</taxon>
        <taxon>Phaseoleae</taxon>
        <taxon>Cajanus</taxon>
    </lineage>
</organism>
<evidence type="ECO:0000256" key="1">
    <source>
        <dbReference type="ARBA" id="ARBA00022737"/>
    </source>
</evidence>
<evidence type="ECO:0000313" key="3">
    <source>
        <dbReference type="EMBL" id="KYP55943.1"/>
    </source>
</evidence>
<reference evidence="3 4" key="1">
    <citation type="journal article" date="2012" name="Nat. Biotechnol.">
        <title>Draft genome sequence of pigeonpea (Cajanus cajan), an orphan legume crop of resource-poor farmers.</title>
        <authorList>
            <person name="Varshney R.K."/>
            <person name="Chen W."/>
            <person name="Li Y."/>
            <person name="Bharti A.K."/>
            <person name="Saxena R.K."/>
            <person name="Schlueter J.A."/>
            <person name="Donoghue M.T."/>
            <person name="Azam S."/>
            <person name="Fan G."/>
            <person name="Whaley A.M."/>
            <person name="Farmer A.D."/>
            <person name="Sheridan J."/>
            <person name="Iwata A."/>
            <person name="Tuteja R."/>
            <person name="Penmetsa R.V."/>
            <person name="Wu W."/>
            <person name="Upadhyaya H.D."/>
            <person name="Yang S.P."/>
            <person name="Shah T."/>
            <person name="Saxena K.B."/>
            <person name="Michael T."/>
            <person name="McCombie W.R."/>
            <person name="Yang B."/>
            <person name="Zhang G."/>
            <person name="Yang H."/>
            <person name="Wang J."/>
            <person name="Spillane C."/>
            <person name="Cook D.R."/>
            <person name="May G.D."/>
            <person name="Xu X."/>
            <person name="Jackson S.A."/>
        </authorList>
    </citation>
    <scope>NUCLEOTIDE SEQUENCE [LARGE SCALE GENOMIC DNA]</scope>
    <source>
        <strain evidence="4">cv. Asha</strain>
    </source>
</reference>
<protein>
    <recommendedName>
        <fullName evidence="5">Pentatricopeptide repeat-containing protein</fullName>
    </recommendedName>
</protein>
<gene>
    <name evidence="3" type="ORF">KK1_002170</name>
</gene>
<dbReference type="InterPro" id="IPR011990">
    <property type="entry name" value="TPR-like_helical_dom_sf"/>
</dbReference>
<keyword evidence="1" id="KW-0677">Repeat</keyword>
<dbReference type="PANTHER" id="PTHR47926:SF452">
    <property type="entry name" value="PENTATRICOPEPTIDE REPEAT-CONTAINING PROTEIN"/>
    <property type="match status" value="1"/>
</dbReference>
<dbReference type="Gramene" id="C.cajan_02118.t">
    <property type="protein sequence ID" value="C.cajan_02118.t"/>
    <property type="gene ID" value="C.cajan_02118"/>
</dbReference>
<dbReference type="OMA" id="FEMDAFV"/>
<name>A0A151SME2_CAJCA</name>
<dbReference type="EMBL" id="CM003613">
    <property type="protein sequence ID" value="KYP55943.1"/>
    <property type="molecule type" value="Genomic_DNA"/>
</dbReference>
<dbReference type="Pfam" id="PF01535">
    <property type="entry name" value="PPR"/>
    <property type="match status" value="3"/>
</dbReference>
<evidence type="ECO:0000313" key="4">
    <source>
        <dbReference type="Proteomes" id="UP000075243"/>
    </source>
</evidence>
<proteinExistence type="predicted"/>
<dbReference type="GO" id="GO:0003723">
    <property type="term" value="F:RNA binding"/>
    <property type="evidence" value="ECO:0007669"/>
    <property type="project" value="InterPro"/>
</dbReference>
<accession>A0A151SME2</accession>
<evidence type="ECO:0008006" key="5">
    <source>
        <dbReference type="Google" id="ProtNLM"/>
    </source>
</evidence>
<keyword evidence="4" id="KW-1185">Reference proteome</keyword>
<dbReference type="PANTHER" id="PTHR47926">
    <property type="entry name" value="PENTATRICOPEPTIDE REPEAT-CONTAINING PROTEIN"/>
    <property type="match status" value="1"/>
</dbReference>
<dbReference type="InterPro" id="IPR002885">
    <property type="entry name" value="PPR_rpt"/>
</dbReference>
<dbReference type="PROSITE" id="PS51375">
    <property type="entry name" value="PPR"/>
    <property type="match status" value="1"/>
</dbReference>
<dbReference type="Gene3D" id="1.25.40.10">
    <property type="entry name" value="Tetratricopeptide repeat domain"/>
    <property type="match status" value="1"/>
</dbReference>
<dbReference type="GO" id="GO:0009451">
    <property type="term" value="P:RNA modification"/>
    <property type="evidence" value="ECO:0007669"/>
    <property type="project" value="InterPro"/>
</dbReference>
<sequence>MISGYIVNGYVDDAIRVFWMRLDSAVGSGLISLYSNCGYVSMARAIFDNDKVSDRNVVVWNAIIRCYGTHGLAQEAVALFQQLVESGLRPAATRRPHLAKLAERNDECAERA</sequence>
<evidence type="ECO:0000256" key="2">
    <source>
        <dbReference type="PROSITE-ProRule" id="PRU00708"/>
    </source>
</evidence>
<dbReference type="NCBIfam" id="TIGR00756">
    <property type="entry name" value="PPR"/>
    <property type="match status" value="1"/>
</dbReference>
<dbReference type="AlphaFoldDB" id="A0A151SME2"/>
<dbReference type="InterPro" id="IPR046960">
    <property type="entry name" value="PPR_At4g14850-like_plant"/>
</dbReference>
<dbReference type="Proteomes" id="UP000075243">
    <property type="component" value="Chromosome 11"/>
</dbReference>